<accession>A0A2T5I6S0</accession>
<dbReference type="InterPro" id="IPR023214">
    <property type="entry name" value="HAD_sf"/>
</dbReference>
<comment type="caution">
    <text evidence="1">The sequence shown here is derived from an EMBL/GenBank/DDBJ whole genome shotgun (WGS) entry which is preliminary data.</text>
</comment>
<proteinExistence type="predicted"/>
<dbReference type="Gene3D" id="3.40.50.1000">
    <property type="entry name" value="HAD superfamily/HAD-like"/>
    <property type="match status" value="1"/>
</dbReference>
<organism evidence="1 2">
    <name type="scientific">Nitrosospira multiformis</name>
    <dbReference type="NCBI Taxonomy" id="1231"/>
    <lineage>
        <taxon>Bacteria</taxon>
        <taxon>Pseudomonadati</taxon>
        <taxon>Pseudomonadota</taxon>
        <taxon>Betaproteobacteria</taxon>
        <taxon>Nitrosomonadales</taxon>
        <taxon>Nitrosomonadaceae</taxon>
        <taxon>Nitrosospira</taxon>
    </lineage>
</organism>
<name>A0A2T5I6S0_9PROT</name>
<evidence type="ECO:0000313" key="2">
    <source>
        <dbReference type="Proteomes" id="UP000244152"/>
    </source>
</evidence>
<dbReference type="EMBL" id="QAOK01000026">
    <property type="protein sequence ID" value="PTQ79525.1"/>
    <property type="molecule type" value="Genomic_DNA"/>
</dbReference>
<sequence>MLCQALRGGSGRQDRKVHCQRLISSYEQAAETNLDMAKDHRKMAEEMKQTLTMTGDGVNDAPALTQVFLSSIRTSAIPHVCRRREGDESSVYRQQSLRLNCIQLCNESGQES</sequence>
<dbReference type="Proteomes" id="UP000244152">
    <property type="component" value="Unassembled WGS sequence"/>
</dbReference>
<reference evidence="1 2" key="1">
    <citation type="submission" date="2018-04" db="EMBL/GenBank/DDBJ databases">
        <title>Active sludge and wastewater microbial communities from Klosterneuburg, Austria.</title>
        <authorList>
            <person name="Wagner M."/>
        </authorList>
    </citation>
    <scope>NUCLEOTIDE SEQUENCE [LARGE SCALE GENOMIC DNA]</scope>
    <source>
        <strain evidence="1 2">Nl12</strain>
    </source>
</reference>
<protein>
    <submittedName>
        <fullName evidence="1">Uncharacterized protein</fullName>
    </submittedName>
</protein>
<dbReference type="RefSeq" id="WP_219906660.1">
    <property type="nucleotide sequence ID" value="NZ_QAOK01000026.1"/>
</dbReference>
<dbReference type="AlphaFoldDB" id="A0A2T5I6S0"/>
<gene>
    <name evidence="1" type="ORF">C8R21_12617</name>
</gene>
<evidence type="ECO:0000313" key="1">
    <source>
        <dbReference type="EMBL" id="PTQ79525.1"/>
    </source>
</evidence>